<dbReference type="EnsemblPlants" id="MELO3C018359.2.1">
    <property type="protein sequence ID" value="MELO3C018359.2.1"/>
    <property type="gene ID" value="MELO3C018359.2"/>
</dbReference>
<dbReference type="Gramene" id="MELO3C018359.2.1">
    <property type="protein sequence ID" value="MELO3C018359.2.1"/>
    <property type="gene ID" value="MELO3C018359.2"/>
</dbReference>
<protein>
    <submittedName>
        <fullName evidence="1">Uncharacterized protein</fullName>
    </submittedName>
</protein>
<proteinExistence type="predicted"/>
<reference evidence="1" key="1">
    <citation type="submission" date="2023-03" db="UniProtKB">
        <authorList>
            <consortium name="EnsemblPlants"/>
        </authorList>
    </citation>
    <scope>IDENTIFICATION</scope>
</reference>
<name>A0A9I9DHE9_CUCME</name>
<sequence>MELGFDRGAFSFERRLWFSRGFAALDPSVSRARRRSRQWISEMGISQLVR</sequence>
<accession>A0A9I9DHE9</accession>
<evidence type="ECO:0000313" key="1">
    <source>
        <dbReference type="EnsemblPlants" id="MELO3C018359.2.1"/>
    </source>
</evidence>
<organism evidence="1">
    <name type="scientific">Cucumis melo</name>
    <name type="common">Muskmelon</name>
    <dbReference type="NCBI Taxonomy" id="3656"/>
    <lineage>
        <taxon>Eukaryota</taxon>
        <taxon>Viridiplantae</taxon>
        <taxon>Streptophyta</taxon>
        <taxon>Embryophyta</taxon>
        <taxon>Tracheophyta</taxon>
        <taxon>Spermatophyta</taxon>
        <taxon>Magnoliopsida</taxon>
        <taxon>eudicotyledons</taxon>
        <taxon>Gunneridae</taxon>
        <taxon>Pentapetalae</taxon>
        <taxon>rosids</taxon>
        <taxon>fabids</taxon>
        <taxon>Cucurbitales</taxon>
        <taxon>Cucurbitaceae</taxon>
        <taxon>Benincaseae</taxon>
        <taxon>Cucumis</taxon>
    </lineage>
</organism>
<dbReference type="AlphaFoldDB" id="A0A9I9DHE9"/>